<dbReference type="GO" id="GO:0000287">
    <property type="term" value="F:magnesium ion binding"/>
    <property type="evidence" value="ECO:0007669"/>
    <property type="project" value="InterPro"/>
</dbReference>
<feature type="domain" description="4'-phosphopantetheinyl transferase" evidence="3">
    <location>
        <begin position="117"/>
        <end position="223"/>
    </location>
</feature>
<dbReference type="Gene3D" id="3.90.470.20">
    <property type="entry name" value="4'-phosphopantetheinyl transferase domain"/>
    <property type="match status" value="2"/>
</dbReference>
<gene>
    <name evidence="5" type="ordered locus">GM21_2120</name>
</gene>
<comment type="similarity">
    <text evidence="1">Belongs to the P-Pant transferase superfamily. Gsp/Sfp/HetI/AcpT family.</text>
</comment>
<dbReference type="GO" id="GO:0008897">
    <property type="term" value="F:holo-[acyl-carrier-protein] synthase activity"/>
    <property type="evidence" value="ECO:0007669"/>
    <property type="project" value="InterPro"/>
</dbReference>
<dbReference type="STRING" id="443144.GM21_2120"/>
<evidence type="ECO:0000313" key="5">
    <source>
        <dbReference type="EMBL" id="ACT18172.1"/>
    </source>
</evidence>
<dbReference type="OrthoDB" id="9808281at2"/>
<dbReference type="SUPFAM" id="SSF56214">
    <property type="entry name" value="4'-phosphopantetheinyl transferase"/>
    <property type="match status" value="2"/>
</dbReference>
<dbReference type="Pfam" id="PF01648">
    <property type="entry name" value="ACPS"/>
    <property type="match status" value="1"/>
</dbReference>
<dbReference type="GO" id="GO:0019878">
    <property type="term" value="P:lysine biosynthetic process via aminoadipic acid"/>
    <property type="evidence" value="ECO:0007669"/>
    <property type="project" value="TreeGrafter"/>
</dbReference>
<dbReference type="InterPro" id="IPR037143">
    <property type="entry name" value="4-PPantetheinyl_Trfase_dom_sf"/>
</dbReference>
<dbReference type="eggNOG" id="COG2091">
    <property type="taxonomic scope" value="Bacteria"/>
</dbReference>
<dbReference type="InterPro" id="IPR008278">
    <property type="entry name" value="4-PPantetheinyl_Trfase_dom"/>
</dbReference>
<organism evidence="5">
    <name type="scientific">Geobacter sp. (strain M21)</name>
    <dbReference type="NCBI Taxonomy" id="443144"/>
    <lineage>
        <taxon>Bacteria</taxon>
        <taxon>Pseudomonadati</taxon>
        <taxon>Thermodesulfobacteriota</taxon>
        <taxon>Desulfuromonadia</taxon>
        <taxon>Geobacterales</taxon>
        <taxon>Geobacteraceae</taxon>
        <taxon>Geobacter</taxon>
    </lineage>
</organism>
<feature type="domain" description="4'-phosphopantetheinyl transferase N-terminal" evidence="4">
    <location>
        <begin position="30"/>
        <end position="109"/>
    </location>
</feature>
<dbReference type="Pfam" id="PF22624">
    <property type="entry name" value="AASDHPPT_N"/>
    <property type="match status" value="1"/>
</dbReference>
<dbReference type="GO" id="GO:0005829">
    <property type="term" value="C:cytosol"/>
    <property type="evidence" value="ECO:0007669"/>
    <property type="project" value="TreeGrafter"/>
</dbReference>
<protein>
    <submittedName>
        <fullName evidence="5">4'-phosphopantetheinyl transferase</fullName>
    </submittedName>
</protein>
<evidence type="ECO:0000259" key="3">
    <source>
        <dbReference type="Pfam" id="PF01648"/>
    </source>
</evidence>
<evidence type="ECO:0000259" key="4">
    <source>
        <dbReference type="Pfam" id="PF22624"/>
    </source>
</evidence>
<dbReference type="AlphaFoldDB" id="C6E977"/>
<dbReference type="InterPro" id="IPR055066">
    <property type="entry name" value="AASDHPPT_N"/>
</dbReference>
<dbReference type="PANTHER" id="PTHR12215:SF10">
    <property type="entry name" value="L-AMINOADIPATE-SEMIALDEHYDE DEHYDROGENASE-PHOSPHOPANTETHEINYL TRANSFERASE"/>
    <property type="match status" value="1"/>
</dbReference>
<sequence>MIPVPGEEANRVFFELAPLDRPEAERERLLAHLSPDELLRGDRLLDPVKRERFLVGRGILRELLEGGIGEEAREIGFLSGEHGKPSLQRDAANGRVGFNTSHSGSYLLIGVVFGGEVGVDLEEMRSDLDFAPMARRYFSPREQQELFSLPYQEQLPAFYRCWTRKEAYLKGIGTGFSQPSTCFDVSLLPGENPALLAHRITPEDADRWRLHDLPVQPGYCAAIAIRNH</sequence>
<accession>C6E977</accession>
<dbReference type="HOGENOM" id="CLU_057011_2_3_7"/>
<reference evidence="5" key="1">
    <citation type="submission" date="2009-07" db="EMBL/GenBank/DDBJ databases">
        <title>Complete sequence of Geobacter sp. M21.</title>
        <authorList>
            <consortium name="US DOE Joint Genome Institute"/>
            <person name="Lucas S."/>
            <person name="Copeland A."/>
            <person name="Lapidus A."/>
            <person name="Glavina del Rio T."/>
            <person name="Dalin E."/>
            <person name="Tice H."/>
            <person name="Bruce D."/>
            <person name="Goodwin L."/>
            <person name="Pitluck S."/>
            <person name="Saunders E."/>
            <person name="Brettin T."/>
            <person name="Detter J.C."/>
            <person name="Han C."/>
            <person name="Larimer F."/>
            <person name="Land M."/>
            <person name="Hauser L."/>
            <person name="Kyrpides N."/>
            <person name="Ovchinnikova G."/>
            <person name="Lovley D."/>
        </authorList>
    </citation>
    <scope>NUCLEOTIDE SEQUENCE [LARGE SCALE GENOMIC DNA]</scope>
    <source>
        <strain evidence="5">M21</strain>
    </source>
</reference>
<keyword evidence="2 5" id="KW-0808">Transferase</keyword>
<evidence type="ECO:0000256" key="1">
    <source>
        <dbReference type="ARBA" id="ARBA00010990"/>
    </source>
</evidence>
<evidence type="ECO:0000256" key="2">
    <source>
        <dbReference type="ARBA" id="ARBA00022679"/>
    </source>
</evidence>
<proteinExistence type="inferred from homology"/>
<dbReference type="PANTHER" id="PTHR12215">
    <property type="entry name" value="PHOSPHOPANTETHEINE TRANSFERASE"/>
    <property type="match status" value="1"/>
</dbReference>
<name>C6E977_GEOSM</name>
<dbReference type="EMBL" id="CP001661">
    <property type="protein sequence ID" value="ACT18172.1"/>
    <property type="molecule type" value="Genomic_DNA"/>
</dbReference>
<dbReference type="InterPro" id="IPR050559">
    <property type="entry name" value="P-Pant_transferase_sf"/>
</dbReference>
<dbReference type="KEGG" id="gem:GM21_2120"/>